<sequence>MALTCLYYVLLLAVLFANIWLRNKEFFTQVLIQVDQLCIPISYSQFGKGKIILDWAKKRLPHHWSSHFNTLSDGVAEFWKDGSLLCTLINSAVPGACSNPYRHWKKPPVHGQTVAYKYLGVAPAFNESDFSLQLSPYLEMKLLNYIHYIYKTIYSIEREKLLYKFISPLFVARGMGLFTAQQFQEAEFFIYSKFNNTSFCNIEIVILGPYSTYCKTNVLEYVMKQRRTKDLHTVYESSPKNIKLEVEIEKDRLRVVYMSKFCGIHEINLNCNKESIQGSPFYVDVINYDLISSKSLSKVIKTTQEVLKSVNASLNKKLNSKAPAKDITKDFQPKMEITKYLKDLNNLRTFKHSAAYFTKENYMHFQKLADNSFRIPCSITRASPVLKASASPVCQMHTVPEDLNSSVSKYNEEASHKPRIVGEVLIKQEKFSATKSIKRLQNDFNKKELQKMVYEKKLFWERVFLETARNNCNKKCYERLRHVDSLYLLRKRPVSKSLSDLKALK</sequence>
<dbReference type="Proteomes" id="UP001566132">
    <property type="component" value="Unassembled WGS sequence"/>
</dbReference>
<comment type="caution">
    <text evidence="2">The sequence shown here is derived from an EMBL/GenBank/DDBJ whole genome shotgun (WGS) entry which is preliminary data.</text>
</comment>
<dbReference type="InterPro" id="IPR036872">
    <property type="entry name" value="CH_dom_sf"/>
</dbReference>
<dbReference type="SUPFAM" id="SSF47576">
    <property type="entry name" value="Calponin-homology domain, CH-domain"/>
    <property type="match status" value="1"/>
</dbReference>
<protein>
    <submittedName>
        <fullName evidence="2">Uncharacterized protein</fullName>
    </submittedName>
</protein>
<dbReference type="Gene3D" id="2.60.40.10">
    <property type="entry name" value="Immunoglobulins"/>
    <property type="match status" value="1"/>
</dbReference>
<keyword evidence="3" id="KW-1185">Reference proteome</keyword>
<feature type="repeat" description="Filamin" evidence="1">
    <location>
        <begin position="172"/>
        <end position="285"/>
    </location>
</feature>
<evidence type="ECO:0000313" key="3">
    <source>
        <dbReference type="Proteomes" id="UP001566132"/>
    </source>
</evidence>
<organism evidence="2 3">
    <name type="scientific">Hypothenemus hampei</name>
    <name type="common">Coffee berry borer</name>
    <dbReference type="NCBI Taxonomy" id="57062"/>
    <lineage>
        <taxon>Eukaryota</taxon>
        <taxon>Metazoa</taxon>
        <taxon>Ecdysozoa</taxon>
        <taxon>Arthropoda</taxon>
        <taxon>Hexapoda</taxon>
        <taxon>Insecta</taxon>
        <taxon>Pterygota</taxon>
        <taxon>Neoptera</taxon>
        <taxon>Endopterygota</taxon>
        <taxon>Coleoptera</taxon>
        <taxon>Polyphaga</taxon>
        <taxon>Cucujiformia</taxon>
        <taxon>Curculionidae</taxon>
        <taxon>Scolytinae</taxon>
        <taxon>Hypothenemus</taxon>
    </lineage>
</organism>
<evidence type="ECO:0000256" key="1">
    <source>
        <dbReference type="PROSITE-ProRule" id="PRU00087"/>
    </source>
</evidence>
<accession>A0ABD1EEN5</accession>
<dbReference type="InterPro" id="IPR013783">
    <property type="entry name" value="Ig-like_fold"/>
</dbReference>
<dbReference type="EMBL" id="JBDJPC010000009">
    <property type="protein sequence ID" value="KAL1491606.1"/>
    <property type="molecule type" value="Genomic_DNA"/>
</dbReference>
<dbReference type="PROSITE" id="PS50194">
    <property type="entry name" value="FILAMIN_REPEAT"/>
    <property type="match status" value="1"/>
</dbReference>
<proteinExistence type="predicted"/>
<evidence type="ECO:0000313" key="2">
    <source>
        <dbReference type="EMBL" id="KAL1491606.1"/>
    </source>
</evidence>
<dbReference type="AlphaFoldDB" id="A0ABD1EEN5"/>
<gene>
    <name evidence="2" type="ORF">ABEB36_012178</name>
</gene>
<dbReference type="SUPFAM" id="SSF81296">
    <property type="entry name" value="E set domains"/>
    <property type="match status" value="1"/>
</dbReference>
<dbReference type="InterPro" id="IPR017868">
    <property type="entry name" value="Filamin/ABP280_repeat-like"/>
</dbReference>
<dbReference type="InterPro" id="IPR014756">
    <property type="entry name" value="Ig_E-set"/>
</dbReference>
<name>A0ABD1EEN5_HYPHA</name>
<reference evidence="2 3" key="1">
    <citation type="submission" date="2024-05" db="EMBL/GenBank/DDBJ databases">
        <title>Genetic variation in Jamaican populations of the coffee berry borer (Hypothenemus hampei).</title>
        <authorList>
            <person name="Errbii M."/>
            <person name="Myrie A."/>
        </authorList>
    </citation>
    <scope>NUCLEOTIDE SEQUENCE [LARGE SCALE GENOMIC DNA]</scope>
    <source>
        <strain evidence="2">JA-Hopewell-2020-01-JO</strain>
        <tissue evidence="2">Whole body</tissue>
    </source>
</reference>